<comment type="catalytic activity">
    <reaction evidence="1">
        <text>GDP-alpha-D-mannose + H2O = alpha-D-mannose 1-phosphate + GMP + 2 H(+)</text>
        <dbReference type="Rhea" id="RHEA:27978"/>
        <dbReference type="ChEBI" id="CHEBI:15377"/>
        <dbReference type="ChEBI" id="CHEBI:15378"/>
        <dbReference type="ChEBI" id="CHEBI:57527"/>
        <dbReference type="ChEBI" id="CHEBI:58115"/>
        <dbReference type="ChEBI" id="CHEBI:58409"/>
    </reaction>
</comment>
<dbReference type="Proteomes" id="UP001336250">
    <property type="component" value="Unassembled WGS sequence"/>
</dbReference>
<comment type="similarity">
    <text evidence="3">Belongs to the Nudix hydrolase family. NudK subfamily.</text>
</comment>
<keyword evidence="5 9" id="KW-0378">Hydrolase</keyword>
<dbReference type="Gene3D" id="3.90.79.10">
    <property type="entry name" value="Nucleoside Triphosphate Pyrophosphohydrolase"/>
    <property type="match status" value="1"/>
</dbReference>
<organism evidence="9 10">
    <name type="scientific">Aquincola agrisoli</name>
    <dbReference type="NCBI Taxonomy" id="3119538"/>
    <lineage>
        <taxon>Bacteria</taxon>
        <taxon>Pseudomonadati</taxon>
        <taxon>Pseudomonadota</taxon>
        <taxon>Betaproteobacteria</taxon>
        <taxon>Burkholderiales</taxon>
        <taxon>Sphaerotilaceae</taxon>
        <taxon>Aquincola</taxon>
    </lineage>
</organism>
<protein>
    <recommendedName>
        <fullName evidence="4">GDP-mannose pyrophosphatase</fullName>
    </recommendedName>
    <alternativeName>
        <fullName evidence="6">GDP-mannose hydrolase</fullName>
    </alternativeName>
    <alternativeName>
        <fullName evidence="7">GDPMK</fullName>
    </alternativeName>
</protein>
<dbReference type="GO" id="GO:0019693">
    <property type="term" value="P:ribose phosphate metabolic process"/>
    <property type="evidence" value="ECO:0007669"/>
    <property type="project" value="TreeGrafter"/>
</dbReference>
<dbReference type="PANTHER" id="PTHR11839:SF18">
    <property type="entry name" value="NUDIX HYDROLASE DOMAIN-CONTAINING PROTEIN"/>
    <property type="match status" value="1"/>
</dbReference>
<keyword evidence="10" id="KW-1185">Reference proteome</keyword>
<evidence type="ECO:0000256" key="1">
    <source>
        <dbReference type="ARBA" id="ARBA00000847"/>
    </source>
</evidence>
<dbReference type="GO" id="GO:0006753">
    <property type="term" value="P:nucleoside phosphate metabolic process"/>
    <property type="evidence" value="ECO:0007669"/>
    <property type="project" value="TreeGrafter"/>
</dbReference>
<evidence type="ECO:0000256" key="6">
    <source>
        <dbReference type="ARBA" id="ARBA00032162"/>
    </source>
</evidence>
<comment type="caution">
    <text evidence="9">The sequence shown here is derived from an EMBL/GenBank/DDBJ whole genome shotgun (WGS) entry which is preliminary data.</text>
</comment>
<evidence type="ECO:0000313" key="10">
    <source>
        <dbReference type="Proteomes" id="UP001336250"/>
    </source>
</evidence>
<evidence type="ECO:0000256" key="5">
    <source>
        <dbReference type="ARBA" id="ARBA00022801"/>
    </source>
</evidence>
<name>A0AAW9QE02_9BURK</name>
<reference evidence="9 10" key="1">
    <citation type="submission" date="2024-02" db="EMBL/GenBank/DDBJ databases">
        <title>Genome sequence of Aquincola sp. MAHUQ-54.</title>
        <authorList>
            <person name="Huq M.A."/>
        </authorList>
    </citation>
    <scope>NUCLEOTIDE SEQUENCE [LARGE SCALE GENOMIC DNA]</scope>
    <source>
        <strain evidence="9 10">MAHUQ-54</strain>
    </source>
</reference>
<dbReference type="SUPFAM" id="SSF55811">
    <property type="entry name" value="Nudix"/>
    <property type="match status" value="1"/>
</dbReference>
<dbReference type="InterPro" id="IPR000086">
    <property type="entry name" value="NUDIX_hydrolase_dom"/>
</dbReference>
<evidence type="ECO:0000256" key="2">
    <source>
        <dbReference type="ARBA" id="ARBA00001946"/>
    </source>
</evidence>
<sequence>MADEDRHLIETRLSSQQVYRGNFLDVRRDVIGLPGGGTATREYIVHPGAVVVVPMLDDGRLVLVRQHRYPLSRVLLEFPAGKIDPGEDTMRCGLRELAEETGYRASECARAGVLHNAAAYSNEHIEIFFARGLVEGSQRLDHGELIDVHVHAPEELDAMAGRGELTDAKTLICLLWLQRWKAGAWALDWQAVR</sequence>
<evidence type="ECO:0000256" key="4">
    <source>
        <dbReference type="ARBA" id="ARBA00016377"/>
    </source>
</evidence>
<dbReference type="AlphaFoldDB" id="A0AAW9QE02"/>
<dbReference type="GO" id="GO:0016787">
    <property type="term" value="F:hydrolase activity"/>
    <property type="evidence" value="ECO:0007669"/>
    <property type="project" value="UniProtKB-KW"/>
</dbReference>
<dbReference type="PANTHER" id="PTHR11839">
    <property type="entry name" value="UDP/ADP-SUGAR PYROPHOSPHATASE"/>
    <property type="match status" value="1"/>
</dbReference>
<dbReference type="Pfam" id="PF00293">
    <property type="entry name" value="NUDIX"/>
    <property type="match status" value="1"/>
</dbReference>
<dbReference type="PROSITE" id="PS51462">
    <property type="entry name" value="NUDIX"/>
    <property type="match status" value="1"/>
</dbReference>
<accession>A0AAW9QE02</accession>
<dbReference type="EMBL" id="JAZIBG010000036">
    <property type="protein sequence ID" value="MEF7615591.1"/>
    <property type="molecule type" value="Genomic_DNA"/>
</dbReference>
<evidence type="ECO:0000256" key="3">
    <source>
        <dbReference type="ARBA" id="ARBA00007275"/>
    </source>
</evidence>
<dbReference type="InterPro" id="IPR015797">
    <property type="entry name" value="NUDIX_hydrolase-like_dom_sf"/>
</dbReference>
<evidence type="ECO:0000259" key="8">
    <source>
        <dbReference type="PROSITE" id="PS51462"/>
    </source>
</evidence>
<evidence type="ECO:0000313" key="9">
    <source>
        <dbReference type="EMBL" id="MEF7615591.1"/>
    </source>
</evidence>
<gene>
    <name evidence="9" type="ORF">V4F39_16880</name>
</gene>
<comment type="cofactor">
    <cofactor evidence="2">
        <name>Mg(2+)</name>
        <dbReference type="ChEBI" id="CHEBI:18420"/>
    </cofactor>
</comment>
<evidence type="ECO:0000256" key="7">
    <source>
        <dbReference type="ARBA" id="ARBA00032272"/>
    </source>
</evidence>
<feature type="domain" description="Nudix hydrolase" evidence="8">
    <location>
        <begin position="42"/>
        <end position="179"/>
    </location>
</feature>
<proteinExistence type="inferred from homology"/>
<dbReference type="RefSeq" id="WP_332290880.1">
    <property type="nucleotide sequence ID" value="NZ_JAZIBG010000036.1"/>
</dbReference>